<evidence type="ECO:0000259" key="2">
    <source>
        <dbReference type="Pfam" id="PF18962"/>
    </source>
</evidence>
<dbReference type="EMBL" id="JAUHJS010000007">
    <property type="protein sequence ID" value="MDN4166565.1"/>
    <property type="molecule type" value="Genomic_DNA"/>
</dbReference>
<name>A0ABT8F860_9BACT</name>
<keyword evidence="4" id="KW-1185">Reference proteome</keyword>
<protein>
    <submittedName>
        <fullName evidence="3">T9SS type A sorting domain-containing protein</fullName>
    </submittedName>
</protein>
<evidence type="ECO:0000256" key="1">
    <source>
        <dbReference type="SAM" id="SignalP"/>
    </source>
</evidence>
<gene>
    <name evidence="3" type="ORF">QWY31_13735</name>
</gene>
<evidence type="ECO:0000313" key="4">
    <source>
        <dbReference type="Proteomes" id="UP001168552"/>
    </source>
</evidence>
<comment type="caution">
    <text evidence="3">The sequence shown here is derived from an EMBL/GenBank/DDBJ whole genome shotgun (WGS) entry which is preliminary data.</text>
</comment>
<dbReference type="InterPro" id="IPR026444">
    <property type="entry name" value="Secre_tail"/>
</dbReference>
<sequence>MKRLALILSLLLISYLSVAQGFRVIETPEKIFLNKNNEERKIIRIQNTSTEAIQVAFLYAKTEGSGENYLTFCSGKSCSANARDIRQHQKIEPGAISDAFSVAFKTGNTESEGRVRLTFFNMYDMQDSVSFEINYTVGNKNSSNYLYSAPSVAVSNFYPNPASSEIALDYRLGNDDEEVKVILQNILGSAVGEYTLSPSDKRLKINTQEFTPGVYFYTLVIDQKSIVTRKLIIKK</sequence>
<evidence type="ECO:0000313" key="3">
    <source>
        <dbReference type="EMBL" id="MDN4166565.1"/>
    </source>
</evidence>
<reference evidence="3" key="1">
    <citation type="submission" date="2023-06" db="EMBL/GenBank/DDBJ databases">
        <title>Cytophagales bacterium Strain LB-30, isolated from soil.</title>
        <authorList>
            <person name="Liu B."/>
        </authorList>
    </citation>
    <scope>NUCLEOTIDE SEQUENCE</scope>
    <source>
        <strain evidence="3">LB-30</strain>
    </source>
</reference>
<dbReference type="NCBIfam" id="TIGR04183">
    <property type="entry name" value="Por_Secre_tail"/>
    <property type="match status" value="1"/>
</dbReference>
<dbReference type="Pfam" id="PF18962">
    <property type="entry name" value="Por_Secre_tail"/>
    <property type="match status" value="1"/>
</dbReference>
<feature type="domain" description="Secretion system C-terminal sorting" evidence="2">
    <location>
        <begin position="158"/>
        <end position="233"/>
    </location>
</feature>
<organism evidence="3 4">
    <name type="scientific">Shiella aurantiaca</name>
    <dbReference type="NCBI Taxonomy" id="3058365"/>
    <lineage>
        <taxon>Bacteria</taxon>
        <taxon>Pseudomonadati</taxon>
        <taxon>Bacteroidota</taxon>
        <taxon>Cytophagia</taxon>
        <taxon>Cytophagales</taxon>
        <taxon>Shiellaceae</taxon>
        <taxon>Shiella</taxon>
    </lineage>
</organism>
<feature type="chain" id="PRO_5045802500" evidence="1">
    <location>
        <begin position="20"/>
        <end position="235"/>
    </location>
</feature>
<proteinExistence type="predicted"/>
<dbReference type="Proteomes" id="UP001168552">
    <property type="component" value="Unassembled WGS sequence"/>
</dbReference>
<keyword evidence="1" id="KW-0732">Signal</keyword>
<accession>A0ABT8F860</accession>
<feature type="signal peptide" evidence="1">
    <location>
        <begin position="1"/>
        <end position="19"/>
    </location>
</feature>
<dbReference type="RefSeq" id="WP_320005103.1">
    <property type="nucleotide sequence ID" value="NZ_JAUHJS010000007.1"/>
</dbReference>